<name>A0A6A6Q621_9PEZI</name>
<dbReference type="InterPro" id="IPR015672">
    <property type="entry name" value="GPHR/GTG"/>
</dbReference>
<dbReference type="RefSeq" id="XP_033594457.1">
    <property type="nucleotide sequence ID" value="XM_033730561.1"/>
</dbReference>
<dbReference type="GO" id="GO:0016020">
    <property type="term" value="C:membrane"/>
    <property type="evidence" value="ECO:0007669"/>
    <property type="project" value="UniProtKB-SubCell"/>
</dbReference>
<evidence type="ECO:0000259" key="6">
    <source>
        <dbReference type="Pfam" id="PF12430"/>
    </source>
</evidence>
<feature type="domain" description="Abscisic acid G-protein coupled receptor-like" evidence="6">
    <location>
        <begin position="319"/>
        <end position="498"/>
    </location>
</feature>
<keyword evidence="3 5" id="KW-1133">Transmembrane helix</keyword>
<feature type="transmembrane region" description="Helical" evidence="5">
    <location>
        <begin position="142"/>
        <end position="161"/>
    </location>
</feature>
<proteinExistence type="predicted"/>
<dbReference type="InterPro" id="IPR025969">
    <property type="entry name" value="ABA_GPCR_dom"/>
</dbReference>
<sequence length="519" mass="57273">MSAIFFSLLPFLSTWILTTFIAHKRIFPLLSSEPLSKEGLPLHHNASTKATRRWTQPTAKQVARLVFSTSIGLSTVLVELVLCEIVDILHPEARGLALRLTLNLLLILNILVTPALEIHSIVRTLVVGANESMSTSKSRPRLRLVLEVATLAGWLLVFWYIPRASILHNTLHDVHGGGHDSSEHAFKEACLERIGIIGISLMASLSGFAAVSSLWQTFGVRHRTVNENDISRKEAGLLATQEMLSAKQSRLRALKHKIADTSSASARAGLVSKVFGTIRGNPDLQEVKNLEMEISGLETMYFALSQSLSTFRSRRAEQQRSKRTTGRLLNAFGTGFALYCAYRISATSFSSLRRWWQPGHSFATSDPINNILALLTTHWDSNLDRAAWSRQISFLLSGVMLLASFSAVLQTFHLFSRFFPRLVQHTQTSLPLIISQVAGTYVVSSTLLLRSNLPEELSSVVNDALGAPLESRFVDSWFESWFLAAVGVTATGIVIGRKVGGDDGIWDDDDGMDMGSKMS</sequence>
<dbReference type="GeneID" id="54471563"/>
<keyword evidence="9" id="KW-1185">Reference proteome</keyword>
<dbReference type="Pfam" id="PF12537">
    <property type="entry name" value="GPHR_N"/>
    <property type="match status" value="1"/>
</dbReference>
<dbReference type="PANTHER" id="PTHR15948">
    <property type="entry name" value="G-PROTEIN COUPLED RECEPTOR 89-RELATED"/>
    <property type="match status" value="1"/>
</dbReference>
<evidence type="ECO:0000259" key="7">
    <source>
        <dbReference type="Pfam" id="PF12537"/>
    </source>
</evidence>
<dbReference type="Proteomes" id="UP000799767">
    <property type="component" value="Unassembled WGS sequence"/>
</dbReference>
<evidence type="ECO:0000256" key="1">
    <source>
        <dbReference type="ARBA" id="ARBA00004141"/>
    </source>
</evidence>
<comment type="subcellular location">
    <subcellularLocation>
        <location evidence="1">Membrane</location>
        <topology evidence="1">Multi-pass membrane protein</topology>
    </subcellularLocation>
</comment>
<dbReference type="AlphaFoldDB" id="A0A6A6Q621"/>
<protein>
    <submittedName>
        <fullName evidence="8">Abscisic acid G-protein coupled receptor-domain-containing protein</fullName>
    </submittedName>
</protein>
<evidence type="ECO:0000256" key="4">
    <source>
        <dbReference type="ARBA" id="ARBA00023136"/>
    </source>
</evidence>
<dbReference type="EMBL" id="MU001631">
    <property type="protein sequence ID" value="KAF2487888.1"/>
    <property type="molecule type" value="Genomic_DNA"/>
</dbReference>
<keyword evidence="4 5" id="KW-0472">Membrane</keyword>
<dbReference type="InterPro" id="IPR022535">
    <property type="entry name" value="Golgi_pH-regulator_cons_dom"/>
</dbReference>
<evidence type="ECO:0000256" key="2">
    <source>
        <dbReference type="ARBA" id="ARBA00022692"/>
    </source>
</evidence>
<evidence type="ECO:0000256" key="3">
    <source>
        <dbReference type="ARBA" id="ARBA00022989"/>
    </source>
</evidence>
<accession>A0A6A6Q621</accession>
<feature type="domain" description="Golgi pH regulator conserved" evidence="7">
    <location>
        <begin position="188"/>
        <end position="251"/>
    </location>
</feature>
<reference evidence="8" key="1">
    <citation type="journal article" date="2020" name="Stud. Mycol.">
        <title>101 Dothideomycetes genomes: a test case for predicting lifestyles and emergence of pathogens.</title>
        <authorList>
            <person name="Haridas S."/>
            <person name="Albert R."/>
            <person name="Binder M."/>
            <person name="Bloem J."/>
            <person name="Labutti K."/>
            <person name="Salamov A."/>
            <person name="Andreopoulos B."/>
            <person name="Baker S."/>
            <person name="Barry K."/>
            <person name="Bills G."/>
            <person name="Bluhm B."/>
            <person name="Cannon C."/>
            <person name="Castanera R."/>
            <person name="Culley D."/>
            <person name="Daum C."/>
            <person name="Ezra D."/>
            <person name="Gonzalez J."/>
            <person name="Henrissat B."/>
            <person name="Kuo A."/>
            <person name="Liang C."/>
            <person name="Lipzen A."/>
            <person name="Lutzoni F."/>
            <person name="Magnuson J."/>
            <person name="Mondo S."/>
            <person name="Nolan M."/>
            <person name="Ohm R."/>
            <person name="Pangilinan J."/>
            <person name="Park H.-J."/>
            <person name="Ramirez L."/>
            <person name="Alfaro M."/>
            <person name="Sun H."/>
            <person name="Tritt A."/>
            <person name="Yoshinaga Y."/>
            <person name="Zwiers L.-H."/>
            <person name="Turgeon B."/>
            <person name="Goodwin S."/>
            <person name="Spatafora J."/>
            <person name="Crous P."/>
            <person name="Grigoriev I."/>
        </authorList>
    </citation>
    <scope>NUCLEOTIDE SEQUENCE</scope>
    <source>
        <strain evidence="8">CBS 113389</strain>
    </source>
</reference>
<keyword evidence="2 5" id="KW-0812">Transmembrane</keyword>
<keyword evidence="8" id="KW-0675">Receptor</keyword>
<evidence type="ECO:0000313" key="9">
    <source>
        <dbReference type="Proteomes" id="UP000799767"/>
    </source>
</evidence>
<dbReference type="PANTHER" id="PTHR15948:SF0">
    <property type="entry name" value="GOLGI PH REGULATOR A-RELATED"/>
    <property type="match status" value="1"/>
</dbReference>
<organism evidence="8 9">
    <name type="scientific">Neohortaea acidophila</name>
    <dbReference type="NCBI Taxonomy" id="245834"/>
    <lineage>
        <taxon>Eukaryota</taxon>
        <taxon>Fungi</taxon>
        <taxon>Dikarya</taxon>
        <taxon>Ascomycota</taxon>
        <taxon>Pezizomycotina</taxon>
        <taxon>Dothideomycetes</taxon>
        <taxon>Dothideomycetidae</taxon>
        <taxon>Mycosphaerellales</taxon>
        <taxon>Teratosphaeriaceae</taxon>
        <taxon>Neohortaea</taxon>
    </lineage>
</organism>
<dbReference type="OrthoDB" id="264392at2759"/>
<feature type="transmembrane region" description="Helical" evidence="5">
    <location>
        <begin position="6"/>
        <end position="23"/>
    </location>
</feature>
<evidence type="ECO:0000313" key="8">
    <source>
        <dbReference type="EMBL" id="KAF2487888.1"/>
    </source>
</evidence>
<evidence type="ECO:0000256" key="5">
    <source>
        <dbReference type="SAM" id="Phobius"/>
    </source>
</evidence>
<gene>
    <name evidence="8" type="ORF">BDY17DRAFT_244724</name>
</gene>
<feature type="transmembrane region" description="Helical" evidence="5">
    <location>
        <begin position="392"/>
        <end position="416"/>
    </location>
</feature>
<feature type="transmembrane region" description="Helical" evidence="5">
    <location>
        <begin position="194"/>
        <end position="215"/>
    </location>
</feature>
<dbReference type="Pfam" id="PF12430">
    <property type="entry name" value="ABA_GPCR"/>
    <property type="match status" value="1"/>
</dbReference>
<feature type="transmembrane region" description="Helical" evidence="5">
    <location>
        <begin position="102"/>
        <end position="122"/>
    </location>
</feature>